<dbReference type="EMBL" id="LAQS01000075">
    <property type="protein sequence ID" value="KKZ69885.1"/>
    <property type="molecule type" value="Genomic_DNA"/>
</dbReference>
<dbReference type="RefSeq" id="WP_046911579.1">
    <property type="nucleotide sequence ID" value="NZ_BAAAXG010000027.1"/>
</dbReference>
<reference evidence="1 2" key="1">
    <citation type="submission" date="2015-05" db="EMBL/GenBank/DDBJ databases">
        <title>Draft Genome assembly of Streptomyces showdoensis.</title>
        <authorList>
            <person name="Thapa K.K."/>
            <person name="Metsa-Ketela M."/>
        </authorList>
    </citation>
    <scope>NUCLEOTIDE SEQUENCE [LARGE SCALE GENOMIC DNA]</scope>
    <source>
        <strain evidence="1 2">ATCC 15227</strain>
    </source>
</reference>
<evidence type="ECO:0000313" key="2">
    <source>
        <dbReference type="Proteomes" id="UP000265325"/>
    </source>
</evidence>
<accession>A0A2P2GGG0</accession>
<proteinExistence type="predicted"/>
<dbReference type="AlphaFoldDB" id="A0A2P2GGG0"/>
<gene>
    <name evidence="1" type="ORF">VO63_31895</name>
</gene>
<dbReference type="Proteomes" id="UP000265325">
    <property type="component" value="Unassembled WGS sequence"/>
</dbReference>
<organism evidence="1 2">
    <name type="scientific">Streptomyces showdoensis</name>
    <dbReference type="NCBI Taxonomy" id="68268"/>
    <lineage>
        <taxon>Bacteria</taxon>
        <taxon>Bacillati</taxon>
        <taxon>Actinomycetota</taxon>
        <taxon>Actinomycetes</taxon>
        <taxon>Kitasatosporales</taxon>
        <taxon>Streptomycetaceae</taxon>
        <taxon>Streptomyces</taxon>
    </lineage>
</organism>
<comment type="caution">
    <text evidence="1">The sequence shown here is derived from an EMBL/GenBank/DDBJ whole genome shotgun (WGS) entry which is preliminary data.</text>
</comment>
<keyword evidence="2" id="KW-1185">Reference proteome</keyword>
<protein>
    <submittedName>
        <fullName evidence="1">Uncharacterized protein</fullName>
    </submittedName>
</protein>
<name>A0A2P2GGG0_STREW</name>
<sequence length="67" mass="7528">MKPIALPKSSTRSRWTLVRVGTRRTSLHTDLQCPMLHSRPETCDEVEFRSEDEALADGLTQCGTCAH</sequence>
<dbReference type="OrthoDB" id="596789at2"/>
<evidence type="ECO:0000313" key="1">
    <source>
        <dbReference type="EMBL" id="KKZ69885.1"/>
    </source>
</evidence>